<dbReference type="PANTHER" id="PTHR48078">
    <property type="entry name" value="THREONINE DEHYDRATASE, MITOCHONDRIAL-RELATED"/>
    <property type="match status" value="1"/>
</dbReference>
<dbReference type="FunFam" id="3.40.50.1100:FF:000005">
    <property type="entry name" value="Threonine dehydratase catabolic"/>
    <property type="match status" value="1"/>
</dbReference>
<dbReference type="PANTHER" id="PTHR48078:SF6">
    <property type="entry name" value="L-THREONINE DEHYDRATASE CATABOLIC TDCB"/>
    <property type="match status" value="1"/>
</dbReference>
<dbReference type="RefSeq" id="WP_160886425.1">
    <property type="nucleotide sequence ID" value="NZ_WURB01000016.1"/>
</dbReference>
<gene>
    <name evidence="6" type="ORF">GR328_18615</name>
</gene>
<dbReference type="Pfam" id="PF00291">
    <property type="entry name" value="PALP"/>
    <property type="match status" value="1"/>
</dbReference>
<proteinExistence type="inferred from homology"/>
<dbReference type="GO" id="GO:0006565">
    <property type="term" value="P:L-serine catabolic process"/>
    <property type="evidence" value="ECO:0007669"/>
    <property type="project" value="TreeGrafter"/>
</dbReference>
<evidence type="ECO:0000259" key="5">
    <source>
        <dbReference type="Pfam" id="PF00291"/>
    </source>
</evidence>
<accession>A0A7X3MUF9</accession>
<dbReference type="NCBIfam" id="NF006094">
    <property type="entry name" value="PRK08246.1"/>
    <property type="match status" value="1"/>
</dbReference>
<dbReference type="GO" id="GO:0004794">
    <property type="term" value="F:threonine deaminase activity"/>
    <property type="evidence" value="ECO:0007669"/>
    <property type="project" value="TreeGrafter"/>
</dbReference>
<dbReference type="InterPro" id="IPR001926">
    <property type="entry name" value="TrpB-like_PALP"/>
</dbReference>
<dbReference type="GO" id="GO:0009097">
    <property type="term" value="P:isoleucine biosynthetic process"/>
    <property type="evidence" value="ECO:0007669"/>
    <property type="project" value="TreeGrafter"/>
</dbReference>
<dbReference type="GO" id="GO:0006567">
    <property type="term" value="P:L-threonine catabolic process"/>
    <property type="evidence" value="ECO:0007669"/>
    <property type="project" value="TreeGrafter"/>
</dbReference>
<reference evidence="6 7" key="1">
    <citation type="submission" date="2019-12" db="EMBL/GenBank/DDBJ databases">
        <authorList>
            <person name="Yuan C.-G."/>
        </authorList>
    </citation>
    <scope>NUCLEOTIDE SEQUENCE [LARGE SCALE GENOMIC DNA]</scope>
    <source>
        <strain evidence="6 7">KCTC 23863</strain>
    </source>
</reference>
<dbReference type="SUPFAM" id="SSF53686">
    <property type="entry name" value="Tryptophan synthase beta subunit-like PLP-dependent enzymes"/>
    <property type="match status" value="1"/>
</dbReference>
<dbReference type="InterPro" id="IPR036052">
    <property type="entry name" value="TrpB-like_PALP_sf"/>
</dbReference>
<feature type="domain" description="Tryptophan synthase beta chain-like PALP" evidence="5">
    <location>
        <begin position="16"/>
        <end position="301"/>
    </location>
</feature>
<dbReference type="AlphaFoldDB" id="A0A7X3MUF9"/>
<evidence type="ECO:0000256" key="2">
    <source>
        <dbReference type="ARBA" id="ARBA00010869"/>
    </source>
</evidence>
<comment type="cofactor">
    <cofactor evidence="1">
        <name>pyridoxal 5'-phosphate</name>
        <dbReference type="ChEBI" id="CHEBI:597326"/>
    </cofactor>
</comment>
<sequence>MTIITRADIEQAHARIAPHIRRTPAMNLREAFGHPGPVSLKLEFLQHAGSFKSRGAFNTLLSNPVPAAGVAAASGGNHGAAVSYAASMLGVKARIFVPEISSPAKIAVIRSHGAEVVIGGARYADAQEACDAYVAESGALRIHPFAAGSTIAGQGTVGLEWEQDAPTLDTVLVAVGGGGLISGIASWWAERRVKVVGVEPEGSRALHAALQAGKPVDVEVDSVAADSLGARNTGDLVHAICSRTIDHVALVTDASIREAQAALWRDYRIASEPGGAAALAALISRAYKPEPGERIGVLLCGANVELTKLAELTR</sequence>
<evidence type="ECO:0000313" key="6">
    <source>
        <dbReference type="EMBL" id="MXQ13439.1"/>
    </source>
</evidence>
<keyword evidence="4" id="KW-0456">Lyase</keyword>
<dbReference type="OrthoDB" id="9811476at2"/>
<dbReference type="EMBL" id="WURB01000016">
    <property type="protein sequence ID" value="MXQ13439.1"/>
    <property type="molecule type" value="Genomic_DNA"/>
</dbReference>
<dbReference type="Proteomes" id="UP000436483">
    <property type="component" value="Unassembled WGS sequence"/>
</dbReference>
<protein>
    <submittedName>
        <fullName evidence="6">Pyridoxal-phosphate dependent enzyme</fullName>
    </submittedName>
</protein>
<evidence type="ECO:0000256" key="1">
    <source>
        <dbReference type="ARBA" id="ARBA00001933"/>
    </source>
</evidence>
<dbReference type="InterPro" id="IPR050147">
    <property type="entry name" value="Ser/Thr_Dehydratase"/>
</dbReference>
<keyword evidence="3" id="KW-0663">Pyridoxal phosphate</keyword>
<organism evidence="6 7">
    <name type="scientific">Microvirga makkahensis</name>
    <dbReference type="NCBI Taxonomy" id="1128670"/>
    <lineage>
        <taxon>Bacteria</taxon>
        <taxon>Pseudomonadati</taxon>
        <taxon>Pseudomonadota</taxon>
        <taxon>Alphaproteobacteria</taxon>
        <taxon>Hyphomicrobiales</taxon>
        <taxon>Methylobacteriaceae</taxon>
        <taxon>Microvirga</taxon>
    </lineage>
</organism>
<evidence type="ECO:0000256" key="3">
    <source>
        <dbReference type="ARBA" id="ARBA00022898"/>
    </source>
</evidence>
<reference evidence="6 7" key="2">
    <citation type="submission" date="2020-01" db="EMBL/GenBank/DDBJ databases">
        <title>Microvirga sp. nov., an arsenate reduction bacterium isolated from Tibet hotspring sediments.</title>
        <authorList>
            <person name="Xian W.-D."/>
            <person name="Li W.-J."/>
        </authorList>
    </citation>
    <scope>NUCLEOTIDE SEQUENCE [LARGE SCALE GENOMIC DNA]</scope>
    <source>
        <strain evidence="6 7">KCTC 23863</strain>
    </source>
</reference>
<evidence type="ECO:0000313" key="7">
    <source>
        <dbReference type="Proteomes" id="UP000436483"/>
    </source>
</evidence>
<comment type="caution">
    <text evidence="6">The sequence shown here is derived from an EMBL/GenBank/DDBJ whole genome shotgun (WGS) entry which is preliminary data.</text>
</comment>
<name>A0A7X3MUF9_9HYPH</name>
<evidence type="ECO:0000256" key="4">
    <source>
        <dbReference type="ARBA" id="ARBA00023239"/>
    </source>
</evidence>
<dbReference type="GO" id="GO:0003941">
    <property type="term" value="F:L-serine ammonia-lyase activity"/>
    <property type="evidence" value="ECO:0007669"/>
    <property type="project" value="TreeGrafter"/>
</dbReference>
<dbReference type="CDD" id="cd01562">
    <property type="entry name" value="Thr-dehyd"/>
    <property type="match status" value="1"/>
</dbReference>
<comment type="similarity">
    <text evidence="2">Belongs to the serine/threonine dehydratase family.</text>
</comment>
<dbReference type="Gene3D" id="3.40.50.1100">
    <property type="match status" value="2"/>
</dbReference>
<keyword evidence="7" id="KW-1185">Reference proteome</keyword>